<dbReference type="Proteomes" id="UP000465361">
    <property type="component" value="Unassembled WGS sequence"/>
</dbReference>
<organism evidence="2 3">
    <name type="scientific">Mycobacterium botniense</name>
    <dbReference type="NCBI Taxonomy" id="84962"/>
    <lineage>
        <taxon>Bacteria</taxon>
        <taxon>Bacillati</taxon>
        <taxon>Actinomycetota</taxon>
        <taxon>Actinomycetes</taxon>
        <taxon>Mycobacteriales</taxon>
        <taxon>Mycobacteriaceae</taxon>
        <taxon>Mycobacterium</taxon>
    </lineage>
</organism>
<name>A0A7I9XSH1_9MYCO</name>
<keyword evidence="3" id="KW-1185">Reference proteome</keyword>
<accession>A0A7I9XSH1</accession>
<feature type="compositionally biased region" description="Pro residues" evidence="1">
    <location>
        <begin position="27"/>
        <end position="38"/>
    </location>
</feature>
<protein>
    <submittedName>
        <fullName evidence="2">Uncharacterized protein</fullName>
    </submittedName>
</protein>
<feature type="compositionally biased region" description="Acidic residues" evidence="1">
    <location>
        <begin position="51"/>
        <end position="61"/>
    </location>
</feature>
<sequence length="61" mass="7037">MHNRDQRSDEIPIADAVEQHQETAPVPDAPDTPDPPTEADPRDWHEQLLEFGDDDRDEYRG</sequence>
<feature type="compositionally biased region" description="Basic and acidic residues" evidence="1">
    <location>
        <begin position="39"/>
        <end position="48"/>
    </location>
</feature>
<dbReference type="RefSeq" id="WP_163753576.1">
    <property type="nucleotide sequence ID" value="NZ_BLKW01000002.1"/>
</dbReference>
<evidence type="ECO:0000313" key="3">
    <source>
        <dbReference type="Proteomes" id="UP000465361"/>
    </source>
</evidence>
<dbReference type="EMBL" id="BLKW01000002">
    <property type="protein sequence ID" value="GFG72942.1"/>
    <property type="molecule type" value="Genomic_DNA"/>
</dbReference>
<comment type="caution">
    <text evidence="2">The sequence shown here is derived from an EMBL/GenBank/DDBJ whole genome shotgun (WGS) entry which is preliminary data.</text>
</comment>
<evidence type="ECO:0000256" key="1">
    <source>
        <dbReference type="SAM" id="MobiDB-lite"/>
    </source>
</evidence>
<dbReference type="AlphaFoldDB" id="A0A7I9XSH1"/>
<proteinExistence type="predicted"/>
<feature type="region of interest" description="Disordered" evidence="1">
    <location>
        <begin position="1"/>
        <end position="61"/>
    </location>
</feature>
<gene>
    <name evidence="2" type="ORF">MBOT_03070</name>
</gene>
<evidence type="ECO:0000313" key="2">
    <source>
        <dbReference type="EMBL" id="GFG72942.1"/>
    </source>
</evidence>
<feature type="compositionally biased region" description="Basic and acidic residues" evidence="1">
    <location>
        <begin position="1"/>
        <end position="10"/>
    </location>
</feature>
<reference evidence="2 3" key="1">
    <citation type="journal article" date="2019" name="Emerg. Microbes Infect.">
        <title>Comprehensive subspecies identification of 175 nontuberculous mycobacteria species based on 7547 genomic profiles.</title>
        <authorList>
            <person name="Matsumoto Y."/>
            <person name="Kinjo T."/>
            <person name="Motooka D."/>
            <person name="Nabeya D."/>
            <person name="Jung N."/>
            <person name="Uechi K."/>
            <person name="Horii T."/>
            <person name="Iida T."/>
            <person name="Fujita J."/>
            <person name="Nakamura S."/>
        </authorList>
    </citation>
    <scope>NUCLEOTIDE SEQUENCE [LARGE SCALE GENOMIC DNA]</scope>
    <source>
        <strain evidence="2 3">JCM 17322</strain>
    </source>
</reference>